<feature type="region of interest" description="Disordered" evidence="1">
    <location>
        <begin position="628"/>
        <end position="702"/>
    </location>
</feature>
<gene>
    <name evidence="2" type="ORF">M0813_13078</name>
</gene>
<feature type="region of interest" description="Disordered" evidence="1">
    <location>
        <begin position="189"/>
        <end position="244"/>
    </location>
</feature>
<feature type="region of interest" description="Disordered" evidence="1">
    <location>
        <begin position="417"/>
        <end position="475"/>
    </location>
</feature>
<protein>
    <submittedName>
        <fullName evidence="2">Kicstor complex protein c12orf66</fullName>
    </submittedName>
</protein>
<feature type="compositionally biased region" description="Basic residues" evidence="1">
    <location>
        <begin position="198"/>
        <end position="212"/>
    </location>
</feature>
<feature type="compositionally biased region" description="Low complexity" evidence="1">
    <location>
        <begin position="676"/>
        <end position="693"/>
    </location>
</feature>
<dbReference type="Gene3D" id="1.10.3450.30">
    <property type="match status" value="1"/>
</dbReference>
<dbReference type="Pfam" id="PF09404">
    <property type="entry name" value="C12orf66_like"/>
    <property type="match status" value="2"/>
</dbReference>
<dbReference type="SUPFAM" id="SSF160651">
    <property type="entry name" value="FLJ32549 C-terminal domain-like"/>
    <property type="match status" value="1"/>
</dbReference>
<dbReference type="PANTHER" id="PTHR31581">
    <property type="entry name" value="KICSTOR COMPLEX PROTEIN C12ORF66"/>
    <property type="match status" value="1"/>
</dbReference>
<dbReference type="InterPro" id="IPR018544">
    <property type="entry name" value="KICS_2"/>
</dbReference>
<feature type="compositionally biased region" description="Basic residues" evidence="1">
    <location>
        <begin position="457"/>
        <end position="470"/>
    </location>
</feature>
<sequence>MELAKPFPSLPMIRTKPVNYLEKNKKQNTQDEARYTYNDFHSGIRLILVSVSCLNFKLAREQLTTLCCMDNSNENLRTFSRKMMKFLILLTTIEEQYYFGQIIANQGYFKKRPSFFQMLEKKQKQFSVQNNNLFGPNNKQKKNKRGIVRSRQAIKIDLKVKYLKLKRKTIKLSELVEELLDQFQRALQTQNQKDKQQRKTKHQQTKKKRRQQQQKTQQQQQQQQQKKQQQQYKKNNSHLKTTKEKEGLPNLTKFDFNNYKKIFNFGSDENLIKYFTKLLQFLKDLVNVYHIRLEMLTFYKKIIKLNNNPNSITNINYDTILNLLSCIKLKFLKDAKKKNIIFRLEKNITFEINILLDLFYVQHAFQNFSLVNSLFKMYNIKLNISKWKKFLSDQKLYLKVIEKSKIKNGNSITKLNSNKNIGTTTTATTPTTTTDNNGEDKKQNQNSPNQKINQNSKKQKQNSKKLKNRDKQKQSLLQSQNITKFWGLNNLTFESNSGLVTLIDCFTDFYELLINKISLYYSNQLRKHHLLAKFNKFHFVEKQINRIDLLLIINQFLTKKGAHCIALFANDINEECASKLNPPSGYNIEKSYNELQKKKNKSKLILDTSDTESESDYYDESDFCIDLPKNENNNNNSDNDTNTNTNTNTNTEIDDEENDKRNDSKCEEDNDYVSKNNNSNSNSNSNNTNDNNNAKQKIDQNNTNTLYYKDNFQKNKEIKLNLISSDEEIPNLSVKSKVHQKIKISFEQQNNKKKNGQILLGLRKYPCIFSYPSSSRPSGSDYPNLVSLIVDSTLKLRTGRIVYFYDRKIQITYFLLQIEPQIVLVITFKQKRKRSKDKQIITFMQKLRDKLRCLMIFKKYLKI</sequence>
<proteinExistence type="predicted"/>
<feature type="compositionally biased region" description="Low complexity" evidence="1">
    <location>
        <begin position="213"/>
        <end position="234"/>
    </location>
</feature>
<organism evidence="2 3">
    <name type="scientific">Anaeramoeba flamelloides</name>
    <dbReference type="NCBI Taxonomy" id="1746091"/>
    <lineage>
        <taxon>Eukaryota</taxon>
        <taxon>Metamonada</taxon>
        <taxon>Anaeramoebidae</taxon>
        <taxon>Anaeramoeba</taxon>
    </lineage>
</organism>
<reference evidence="2" key="1">
    <citation type="submission" date="2022-08" db="EMBL/GenBank/DDBJ databases">
        <title>Novel sulfate-reducing endosymbionts in the free-living metamonad Anaeramoeba.</title>
        <authorList>
            <person name="Jerlstrom-Hultqvist J."/>
            <person name="Cepicka I."/>
            <person name="Gallot-Lavallee L."/>
            <person name="Salas-Leiva D."/>
            <person name="Curtis B.A."/>
            <person name="Zahonova K."/>
            <person name="Pipaliya S."/>
            <person name="Dacks J."/>
            <person name="Roger A.J."/>
        </authorList>
    </citation>
    <scope>NUCLEOTIDE SEQUENCE</scope>
    <source>
        <strain evidence="2">Schooner1</strain>
    </source>
</reference>
<feature type="compositionally biased region" description="Basic and acidic residues" evidence="1">
    <location>
        <begin position="658"/>
        <end position="667"/>
    </location>
</feature>
<accession>A0ABQ8ZAF1</accession>
<keyword evidence="3" id="KW-1185">Reference proteome</keyword>
<evidence type="ECO:0000313" key="2">
    <source>
        <dbReference type="EMBL" id="KAJ6253664.1"/>
    </source>
</evidence>
<evidence type="ECO:0000256" key="1">
    <source>
        <dbReference type="SAM" id="MobiDB-lite"/>
    </source>
</evidence>
<dbReference type="PANTHER" id="PTHR31581:SF1">
    <property type="entry name" value="KICSTOR SUBUNIT 2"/>
    <property type="match status" value="1"/>
</dbReference>
<feature type="compositionally biased region" description="Low complexity" evidence="1">
    <location>
        <begin position="630"/>
        <end position="651"/>
    </location>
</feature>
<evidence type="ECO:0000313" key="3">
    <source>
        <dbReference type="Proteomes" id="UP001150062"/>
    </source>
</evidence>
<name>A0ABQ8ZAF1_9EUKA</name>
<dbReference type="Proteomes" id="UP001150062">
    <property type="component" value="Unassembled WGS sequence"/>
</dbReference>
<dbReference type="Gene3D" id="3.30.450.240">
    <property type="match status" value="1"/>
</dbReference>
<dbReference type="InterPro" id="IPR038060">
    <property type="entry name" value="C12orf66-like_central_sf"/>
</dbReference>
<feature type="compositionally biased region" description="Low complexity" evidence="1">
    <location>
        <begin position="444"/>
        <end position="456"/>
    </location>
</feature>
<dbReference type="SUPFAM" id="SSF158548">
    <property type="entry name" value="FLJ32549 domain-like"/>
    <property type="match status" value="1"/>
</dbReference>
<comment type="caution">
    <text evidence="2">The sequence shown here is derived from an EMBL/GenBank/DDBJ whole genome shotgun (WGS) entry which is preliminary data.</text>
</comment>
<feature type="compositionally biased region" description="Low complexity" evidence="1">
    <location>
        <begin position="423"/>
        <end position="434"/>
    </location>
</feature>
<dbReference type="EMBL" id="JAOAOG010000028">
    <property type="protein sequence ID" value="KAJ6253664.1"/>
    <property type="molecule type" value="Genomic_DNA"/>
</dbReference>